<evidence type="ECO:0000256" key="1">
    <source>
        <dbReference type="ARBA" id="ARBA00001933"/>
    </source>
</evidence>
<comment type="caution">
    <text evidence="4">The sequence shown here is derived from an EMBL/GenBank/DDBJ whole genome shotgun (WGS) entry which is preliminary data.</text>
</comment>
<dbReference type="Proteomes" id="UP000271624">
    <property type="component" value="Unassembled WGS sequence"/>
</dbReference>
<organism evidence="4 5">
    <name type="scientific">Dulcicalothrix desertica PCC 7102</name>
    <dbReference type="NCBI Taxonomy" id="232991"/>
    <lineage>
        <taxon>Bacteria</taxon>
        <taxon>Bacillati</taxon>
        <taxon>Cyanobacteriota</taxon>
        <taxon>Cyanophyceae</taxon>
        <taxon>Nostocales</taxon>
        <taxon>Calotrichaceae</taxon>
        <taxon>Dulcicalothrix</taxon>
    </lineage>
</organism>
<dbReference type="RefSeq" id="WP_127082951.1">
    <property type="nucleotide sequence ID" value="NZ_RSCL01000011.1"/>
</dbReference>
<evidence type="ECO:0000313" key="4">
    <source>
        <dbReference type="EMBL" id="RUT04341.1"/>
    </source>
</evidence>
<dbReference type="EMBL" id="RSCL01000011">
    <property type="protein sequence ID" value="RUT04341.1"/>
    <property type="molecule type" value="Genomic_DNA"/>
</dbReference>
<reference evidence="4" key="1">
    <citation type="submission" date="2018-12" db="EMBL/GenBank/DDBJ databases">
        <authorList>
            <person name="Will S."/>
            <person name="Neumann-Schaal M."/>
            <person name="Henke P."/>
        </authorList>
    </citation>
    <scope>NUCLEOTIDE SEQUENCE</scope>
    <source>
        <strain evidence="4">PCC 7102</strain>
    </source>
</reference>
<evidence type="ECO:0000256" key="3">
    <source>
        <dbReference type="RuleBase" id="RU003560"/>
    </source>
</evidence>
<dbReference type="AlphaFoldDB" id="A0A3S1CIT4"/>
<dbReference type="Gene3D" id="3.90.1150.10">
    <property type="entry name" value="Aspartate Aminotransferase, domain 1"/>
    <property type="match status" value="1"/>
</dbReference>
<dbReference type="InterPro" id="IPR015424">
    <property type="entry name" value="PyrdxlP-dep_Trfase"/>
</dbReference>
<keyword evidence="5" id="KW-1185">Reference proteome</keyword>
<gene>
    <name evidence="4" type="ORF">DSM106972_045690</name>
</gene>
<keyword evidence="2 3" id="KW-0663">Pyridoxal phosphate</keyword>
<dbReference type="GO" id="GO:0030170">
    <property type="term" value="F:pyridoxal phosphate binding"/>
    <property type="evidence" value="ECO:0007669"/>
    <property type="project" value="InterPro"/>
</dbReference>
<dbReference type="PANTHER" id="PTHR43713">
    <property type="entry name" value="GLUTAMATE-1-SEMIALDEHYDE 2,1-AMINOMUTASE"/>
    <property type="match status" value="1"/>
</dbReference>
<reference evidence="4" key="2">
    <citation type="journal article" date="2019" name="Genome Biol. Evol.">
        <title>Day and night: Metabolic profiles and evolutionary relationships of six axenic non-marine cyanobacteria.</title>
        <authorList>
            <person name="Will S.E."/>
            <person name="Henke P."/>
            <person name="Boedeker C."/>
            <person name="Huang S."/>
            <person name="Brinkmann H."/>
            <person name="Rohde M."/>
            <person name="Jarek M."/>
            <person name="Friedl T."/>
            <person name="Seufert S."/>
            <person name="Schumacher M."/>
            <person name="Overmann J."/>
            <person name="Neumann-Schaal M."/>
            <person name="Petersen J."/>
        </authorList>
    </citation>
    <scope>NUCLEOTIDE SEQUENCE [LARGE SCALE GENOMIC DNA]</scope>
    <source>
        <strain evidence="4">PCC 7102</strain>
    </source>
</reference>
<dbReference type="Gene3D" id="3.40.640.10">
    <property type="entry name" value="Type I PLP-dependent aspartate aminotransferase-like (Major domain)"/>
    <property type="match status" value="1"/>
</dbReference>
<proteinExistence type="inferred from homology"/>
<dbReference type="InterPro" id="IPR015421">
    <property type="entry name" value="PyrdxlP-dep_Trfase_major"/>
</dbReference>
<evidence type="ECO:0000313" key="5">
    <source>
        <dbReference type="Proteomes" id="UP000271624"/>
    </source>
</evidence>
<dbReference type="Pfam" id="PF00202">
    <property type="entry name" value="Aminotran_3"/>
    <property type="match status" value="1"/>
</dbReference>
<name>A0A3S1CIT4_9CYAN</name>
<sequence length="481" mass="53322">MSSTSLNLRQKQHLEALISRFNHRTNKSKSFAQTYRPYLADNKVLSRFDLLTKEMYYPIVSERSLGSKIWDVNNNEYIDFIMGYGTNLFGHNPLFIKQALLEQLEKGIQLGTQPELIGEVAEGIYELTGLERVAFSNTGTEAVMTAIRLARTVTGRDKIVIFSGSYHGHFDESLVEVNGKNGSAKIVPISPGIPANFATNVLILDYGNAQSLEVIKQNAQQIAAVLVEPVQSRRPDLQPKEFLQQLRQLTLELGITLIFDEMVTGFRIHSGGAQAHFGVKADLATYGKIIGGGMPISIIAGKSDYLNTIDGGTWNYGDLSYPQVKTTFFAGTFCKHPLAIAAAGAVIKHLKKETALHMQLNERTSKFVNRLNHYFEKEELPVRMVNFGSLFGRAYAGNSTSAEANASSLSFELLYYQLLDRGILLRGDGGFLSTAHTDEDIDYVLSAVKDSVEELRKGEFLPTKSHQTTQENFETTTVALS</sequence>
<dbReference type="InterPro" id="IPR005814">
    <property type="entry name" value="Aminotrans_3"/>
</dbReference>
<protein>
    <submittedName>
        <fullName evidence="4">Polyketide synthase</fullName>
    </submittedName>
</protein>
<dbReference type="InterPro" id="IPR015422">
    <property type="entry name" value="PyrdxlP-dep_Trfase_small"/>
</dbReference>
<dbReference type="CDD" id="cd00610">
    <property type="entry name" value="OAT_like"/>
    <property type="match status" value="1"/>
</dbReference>
<comment type="similarity">
    <text evidence="3">Belongs to the class-III pyridoxal-phosphate-dependent aminotransferase family.</text>
</comment>
<dbReference type="PANTHER" id="PTHR43713:SF3">
    <property type="entry name" value="GLUTAMATE-1-SEMIALDEHYDE 2,1-AMINOMUTASE 1, CHLOROPLASTIC-RELATED"/>
    <property type="match status" value="1"/>
</dbReference>
<evidence type="ECO:0000256" key="2">
    <source>
        <dbReference type="ARBA" id="ARBA00022898"/>
    </source>
</evidence>
<accession>A0A3S1CIT4</accession>
<dbReference type="SUPFAM" id="SSF53383">
    <property type="entry name" value="PLP-dependent transferases"/>
    <property type="match status" value="1"/>
</dbReference>
<comment type="cofactor">
    <cofactor evidence="1">
        <name>pyridoxal 5'-phosphate</name>
        <dbReference type="ChEBI" id="CHEBI:597326"/>
    </cofactor>
</comment>
<dbReference type="OrthoDB" id="9807885at2"/>
<dbReference type="GO" id="GO:0008483">
    <property type="term" value="F:transaminase activity"/>
    <property type="evidence" value="ECO:0007669"/>
    <property type="project" value="InterPro"/>
</dbReference>